<reference evidence="2" key="1">
    <citation type="submission" date="2020-07" db="EMBL/GenBank/DDBJ databases">
        <title>Genome sequence and genetic diversity analysis of an under-domesticated orphan crop, white fonio (Digitaria exilis).</title>
        <authorList>
            <person name="Bennetzen J.L."/>
            <person name="Chen S."/>
            <person name="Ma X."/>
            <person name="Wang X."/>
            <person name="Yssel A.E.J."/>
            <person name="Chaluvadi S.R."/>
            <person name="Johnson M."/>
            <person name="Gangashetty P."/>
            <person name="Hamidou F."/>
            <person name="Sanogo M.D."/>
            <person name="Zwaenepoel A."/>
            <person name="Wallace J."/>
            <person name="Van De Peer Y."/>
            <person name="Van Deynze A."/>
        </authorList>
    </citation>
    <scope>NUCLEOTIDE SEQUENCE</scope>
    <source>
        <tissue evidence="2">Leaves</tissue>
    </source>
</reference>
<gene>
    <name evidence="2" type="ORF">HU200_059049</name>
</gene>
<dbReference type="EMBL" id="JACEFO010002479">
    <property type="protein sequence ID" value="KAF8658588.1"/>
    <property type="molecule type" value="Genomic_DNA"/>
</dbReference>
<evidence type="ECO:0000313" key="2">
    <source>
        <dbReference type="EMBL" id="KAF8658588.1"/>
    </source>
</evidence>
<proteinExistence type="predicted"/>
<keyword evidence="3" id="KW-1185">Reference proteome</keyword>
<organism evidence="2 3">
    <name type="scientific">Digitaria exilis</name>
    <dbReference type="NCBI Taxonomy" id="1010633"/>
    <lineage>
        <taxon>Eukaryota</taxon>
        <taxon>Viridiplantae</taxon>
        <taxon>Streptophyta</taxon>
        <taxon>Embryophyta</taxon>
        <taxon>Tracheophyta</taxon>
        <taxon>Spermatophyta</taxon>
        <taxon>Magnoliopsida</taxon>
        <taxon>Liliopsida</taxon>
        <taxon>Poales</taxon>
        <taxon>Poaceae</taxon>
        <taxon>PACMAD clade</taxon>
        <taxon>Panicoideae</taxon>
        <taxon>Panicodae</taxon>
        <taxon>Paniceae</taxon>
        <taxon>Anthephorinae</taxon>
        <taxon>Digitaria</taxon>
    </lineage>
</organism>
<evidence type="ECO:0000313" key="3">
    <source>
        <dbReference type="Proteomes" id="UP000636709"/>
    </source>
</evidence>
<accession>A0A835A8I6</accession>
<sequence>MCGRSAREGYSKELRPQQQQCSR</sequence>
<protein>
    <submittedName>
        <fullName evidence="2">Uncharacterized protein</fullName>
    </submittedName>
</protein>
<dbReference type="AlphaFoldDB" id="A0A835A8I6"/>
<comment type="caution">
    <text evidence="2">The sequence shown here is derived from an EMBL/GenBank/DDBJ whole genome shotgun (WGS) entry which is preliminary data.</text>
</comment>
<feature type="region of interest" description="Disordered" evidence="1">
    <location>
        <begin position="1"/>
        <end position="23"/>
    </location>
</feature>
<evidence type="ECO:0000256" key="1">
    <source>
        <dbReference type="SAM" id="MobiDB-lite"/>
    </source>
</evidence>
<dbReference type="Proteomes" id="UP000636709">
    <property type="component" value="Unassembled WGS sequence"/>
</dbReference>
<feature type="compositionally biased region" description="Basic and acidic residues" evidence="1">
    <location>
        <begin position="1"/>
        <end position="15"/>
    </location>
</feature>
<name>A0A835A8I6_9POAL</name>